<evidence type="ECO:0000313" key="2">
    <source>
        <dbReference type="WBParaSite" id="nRc.2.0.1.t01895-RA"/>
    </source>
</evidence>
<proteinExistence type="predicted"/>
<sequence length="109" mass="12374">IPAGFLNKCTVTFDLSNNIDPDEIYRLIPNILHLGALKIRFKILAPRELTSGNDHKKPSKPLPKKYLFGAVWAKSLDDRAPAPSDEPCVPFSLPSLRIFRKKKRFFAKI</sequence>
<organism evidence="1 2">
    <name type="scientific">Romanomermis culicivorax</name>
    <name type="common">Nematode worm</name>
    <dbReference type="NCBI Taxonomy" id="13658"/>
    <lineage>
        <taxon>Eukaryota</taxon>
        <taxon>Metazoa</taxon>
        <taxon>Ecdysozoa</taxon>
        <taxon>Nematoda</taxon>
        <taxon>Enoplea</taxon>
        <taxon>Dorylaimia</taxon>
        <taxon>Mermithida</taxon>
        <taxon>Mermithoidea</taxon>
        <taxon>Mermithidae</taxon>
        <taxon>Romanomermis</taxon>
    </lineage>
</organism>
<dbReference type="WBParaSite" id="nRc.2.0.1.t01895-RA">
    <property type="protein sequence ID" value="nRc.2.0.1.t01895-RA"/>
    <property type="gene ID" value="nRc.2.0.1.g01895"/>
</dbReference>
<keyword evidence="1" id="KW-1185">Reference proteome</keyword>
<dbReference type="AlphaFoldDB" id="A0A915HKB0"/>
<protein>
    <submittedName>
        <fullName evidence="2">Uncharacterized protein</fullName>
    </submittedName>
</protein>
<evidence type="ECO:0000313" key="1">
    <source>
        <dbReference type="Proteomes" id="UP000887565"/>
    </source>
</evidence>
<reference evidence="2" key="1">
    <citation type="submission" date="2022-11" db="UniProtKB">
        <authorList>
            <consortium name="WormBaseParasite"/>
        </authorList>
    </citation>
    <scope>IDENTIFICATION</scope>
</reference>
<dbReference type="Proteomes" id="UP000887565">
    <property type="component" value="Unplaced"/>
</dbReference>
<name>A0A915HKB0_ROMCU</name>
<accession>A0A915HKB0</accession>